<keyword evidence="1" id="KW-0614">Plasmid</keyword>
<name>A0A375IN08_9BURK</name>
<reference evidence="1 2" key="1">
    <citation type="submission" date="2018-01" db="EMBL/GenBank/DDBJ databases">
        <authorList>
            <person name="Gaut B.S."/>
            <person name="Morton B.R."/>
            <person name="Clegg M.T."/>
            <person name="Duvall M.R."/>
        </authorList>
    </citation>
    <scope>NUCLEOTIDE SEQUENCE [LARGE SCALE GENOMIC DNA]</scope>
    <source>
        <strain evidence="1">Cupriavidus taiwanensis LMG 19425</strain>
        <plasmid evidence="2">Plasmid ii</plasmid>
    </source>
</reference>
<accession>A0A375IN08</accession>
<dbReference type="EMBL" id="LT991977">
    <property type="protein sequence ID" value="SPK74969.1"/>
    <property type="molecule type" value="Genomic_DNA"/>
</dbReference>
<proteinExistence type="predicted"/>
<protein>
    <submittedName>
        <fullName evidence="1">Uncharacterized protein</fullName>
    </submittedName>
</protein>
<geneLocation type="plasmid" evidence="1">
    <name>II</name>
</geneLocation>
<dbReference type="Proteomes" id="UP000255505">
    <property type="component" value="Plasmid II"/>
</dbReference>
<evidence type="ECO:0000313" key="1">
    <source>
        <dbReference type="EMBL" id="SPK74969.1"/>
    </source>
</evidence>
<organism evidence="1 2">
    <name type="scientific">Cupriavidus taiwanensis</name>
    <dbReference type="NCBI Taxonomy" id="164546"/>
    <lineage>
        <taxon>Bacteria</taxon>
        <taxon>Pseudomonadati</taxon>
        <taxon>Pseudomonadota</taxon>
        <taxon>Betaproteobacteria</taxon>
        <taxon>Burkholderiales</taxon>
        <taxon>Burkholderiaceae</taxon>
        <taxon>Cupriavidus</taxon>
    </lineage>
</organism>
<evidence type="ECO:0000313" key="2">
    <source>
        <dbReference type="Proteomes" id="UP000255505"/>
    </source>
</evidence>
<gene>
    <name evidence="1" type="ORF">CT19425_MP50005</name>
</gene>
<sequence>MGRRRGNTAAIQSCNIQAGGAVGTIGERVTLAIGARAIGEGVALAVDARAVGEGVALAVVQGVAVAVSGNAAIVQALRHGGGGGVDCCEAEGRGKKGFESVFVHVCCFSDWRTIGPYGAAQAWRVCRLRRPDSPLGRCRAWGFARHGTKCSHPDLFR</sequence>
<dbReference type="AlphaFoldDB" id="A0A375IN08"/>